<organism evidence="1 2">
    <name type="scientific">Bartonella koehlerae C-29</name>
    <dbReference type="NCBI Taxonomy" id="1134510"/>
    <lineage>
        <taxon>Bacteria</taxon>
        <taxon>Pseudomonadati</taxon>
        <taxon>Pseudomonadota</taxon>
        <taxon>Alphaproteobacteria</taxon>
        <taxon>Hyphomicrobiales</taxon>
        <taxon>Bartonellaceae</taxon>
        <taxon>Bartonella</taxon>
    </lineage>
</organism>
<protein>
    <submittedName>
        <fullName evidence="1">Uncharacterized protein</fullName>
    </submittedName>
</protein>
<proteinExistence type="predicted"/>
<dbReference type="PATRIC" id="fig|1134510.3.peg.749"/>
<keyword evidence="2" id="KW-1185">Reference proteome</keyword>
<dbReference type="Proteomes" id="UP000027015">
    <property type="component" value="Unassembled WGS sequence"/>
</dbReference>
<dbReference type="eggNOG" id="COG2265">
    <property type="taxonomic scope" value="Bacteria"/>
</dbReference>
<evidence type="ECO:0000313" key="1">
    <source>
        <dbReference type="EMBL" id="KEC55363.1"/>
    </source>
</evidence>
<accession>A0A067WEW6</accession>
<evidence type="ECO:0000313" key="2">
    <source>
        <dbReference type="Proteomes" id="UP000027015"/>
    </source>
</evidence>
<gene>
    <name evidence="1" type="ORF">O9A_00643</name>
</gene>
<reference evidence="1 2" key="1">
    <citation type="submission" date="2012-04" db="EMBL/GenBank/DDBJ databases">
        <title>The Genome Sequence of Bartonella koehlerae C-29.</title>
        <authorList>
            <consortium name="The Broad Institute Genome Sequencing Platform"/>
            <consortium name="The Broad Institute Genome Sequencing Center for Infectious Disease"/>
            <person name="Feldgarden M."/>
            <person name="Kirby J."/>
            <person name="Kosoy M."/>
            <person name="Birtles R."/>
            <person name="Probert W.S."/>
            <person name="Chiaraviglio L."/>
            <person name="Walker B."/>
            <person name="Young S.K."/>
            <person name="Zeng Q."/>
            <person name="Gargeya S."/>
            <person name="Fitzgerald M."/>
            <person name="Haas B."/>
            <person name="Abouelleil A."/>
            <person name="Alvarado L."/>
            <person name="Arachchi H.M."/>
            <person name="Berlin A.M."/>
            <person name="Chapman S.B."/>
            <person name="Goldberg J."/>
            <person name="Griggs A."/>
            <person name="Gujja S."/>
            <person name="Hansen M."/>
            <person name="Howarth C."/>
            <person name="Imamovic A."/>
            <person name="Larimer J."/>
            <person name="McCowen C."/>
            <person name="Montmayeur A."/>
            <person name="Murphy C."/>
            <person name="Neiman D."/>
            <person name="Pearson M."/>
            <person name="Priest M."/>
            <person name="Roberts A."/>
            <person name="Saif S."/>
            <person name="Shea T."/>
            <person name="Sisk P."/>
            <person name="Sykes S."/>
            <person name="Wortman J."/>
            <person name="Nusbaum C."/>
            <person name="Birren B."/>
        </authorList>
    </citation>
    <scope>NUCLEOTIDE SEQUENCE [LARGE SCALE GENOMIC DNA]</scope>
    <source>
        <strain evidence="1 2">C-29</strain>
    </source>
</reference>
<sequence length="71" mass="7798">MVIEHIGASDYGISNTPYDPISVLFTLPGEVAIVSLLGKYGKLIALEEQSSERVDAIYQHFENCGGYVLQH</sequence>
<dbReference type="EMBL" id="AHPL01000007">
    <property type="protein sequence ID" value="KEC55363.1"/>
    <property type="molecule type" value="Genomic_DNA"/>
</dbReference>
<name>A0A067WEW6_9HYPH</name>
<dbReference type="AlphaFoldDB" id="A0A067WEW6"/>
<dbReference type="STRING" id="1134510.O9A_00643"/>
<comment type="caution">
    <text evidence="1">The sequence shown here is derived from an EMBL/GenBank/DDBJ whole genome shotgun (WGS) entry which is preliminary data.</text>
</comment>
<dbReference type="HOGENOM" id="CLU_2731832_0_0_5"/>